<organism evidence="2 3">
    <name type="scientific">Purpureocillium lilacinum</name>
    <name type="common">Paecilomyces lilacinus</name>
    <dbReference type="NCBI Taxonomy" id="33203"/>
    <lineage>
        <taxon>Eukaryota</taxon>
        <taxon>Fungi</taxon>
        <taxon>Dikarya</taxon>
        <taxon>Ascomycota</taxon>
        <taxon>Pezizomycotina</taxon>
        <taxon>Sordariomycetes</taxon>
        <taxon>Hypocreomycetidae</taxon>
        <taxon>Hypocreales</taxon>
        <taxon>Ophiocordycipitaceae</taxon>
        <taxon>Purpureocillium</taxon>
    </lineage>
</organism>
<protein>
    <submittedName>
        <fullName evidence="2">Uncharacterized protein</fullName>
    </submittedName>
</protein>
<name>A0ABR0BRC9_PURLI</name>
<sequence>MDDTAALLSRLSRRLRRRVHARMCASRSSSSSNSITTEQHRERAPRRLLSALPRRAGPTHARPACAPGGAGSCAAALSYLVRWLVPPPSPSLRLPRSPVCCVLRRGHGRSLRMLHGVTYTRATAICNQLCSTYVLRMHSTHQQACISFMLRRTPKPNPSSRSLVLRFCVVNPGGGGSARLQSDKTATTGPLNARSDLRLESPAAAGLVGRGGALARWRKAWWPCQEPGTGLRAPRRAAI</sequence>
<feature type="region of interest" description="Disordered" evidence="1">
    <location>
        <begin position="22"/>
        <end position="69"/>
    </location>
</feature>
<accession>A0ABR0BRC9</accession>
<reference evidence="2 3" key="1">
    <citation type="journal article" date="2024" name="Microbiol. Resour. Announc.">
        <title>Genome annotations for the ascomycete fungi Trichoderma harzianum, Trichoderma aggressivum, and Purpureocillium lilacinum.</title>
        <authorList>
            <person name="Beijen E.P.W."/>
            <person name="Ohm R.A."/>
        </authorList>
    </citation>
    <scope>NUCLEOTIDE SEQUENCE [LARGE SCALE GENOMIC DNA]</scope>
    <source>
        <strain evidence="2 3">CBS 150709</strain>
    </source>
</reference>
<proteinExistence type="predicted"/>
<gene>
    <name evidence="2" type="ORF">Purlil1_8984</name>
</gene>
<dbReference type="Proteomes" id="UP001287286">
    <property type="component" value="Unassembled WGS sequence"/>
</dbReference>
<dbReference type="EMBL" id="JAWRVI010000039">
    <property type="protein sequence ID" value="KAK4086594.1"/>
    <property type="molecule type" value="Genomic_DNA"/>
</dbReference>
<evidence type="ECO:0000313" key="3">
    <source>
        <dbReference type="Proteomes" id="UP001287286"/>
    </source>
</evidence>
<keyword evidence="3" id="KW-1185">Reference proteome</keyword>
<evidence type="ECO:0000313" key="2">
    <source>
        <dbReference type="EMBL" id="KAK4086594.1"/>
    </source>
</evidence>
<comment type="caution">
    <text evidence="2">The sequence shown here is derived from an EMBL/GenBank/DDBJ whole genome shotgun (WGS) entry which is preliminary data.</text>
</comment>
<evidence type="ECO:0000256" key="1">
    <source>
        <dbReference type="SAM" id="MobiDB-lite"/>
    </source>
</evidence>
<feature type="compositionally biased region" description="Low complexity" evidence="1">
    <location>
        <begin position="47"/>
        <end position="69"/>
    </location>
</feature>